<dbReference type="EMBL" id="LSMT01000840">
    <property type="protein sequence ID" value="PFX14099.1"/>
    <property type="molecule type" value="Genomic_DNA"/>
</dbReference>
<keyword evidence="3" id="KW-1185">Reference proteome</keyword>
<dbReference type="Proteomes" id="UP000225706">
    <property type="component" value="Unassembled WGS sequence"/>
</dbReference>
<dbReference type="AlphaFoldDB" id="A0A2B4RBB2"/>
<sequence length="455" mass="51515">MYRIPLDHDILKDHGVFFPRALSDELLFELRLAPAGSVVKGSDPTKLSYQLTDIQLEYEVIHSQKLADEALSNYKNGKRFMYEHITHLKTISIDKGSNTIINESINVPRRSTKGLLLLFDETYTAGTRNSEKTFNPNITGVKLTVDGIPNEIYSQGMKARDMWEEVFTIFGKENSSMNATDFYAGDRFGLFIDLRSMRDNDLHGSGLRLVNTKDGVHLAINRKGSGSRNVKCHIFILSDAQLNIVNRELERNLHKWLFAPRGCAILWVSPKFHDVIIPQVVSWCHDKSLQDRFFQQGTIDHTSYTSAAAAVKFYKEVGGMGAITKYNSQLACWAATMLAETWDTEVLPIPESMRAPFMAVIRLPGELSAAYGATMEGAEKMMSDVYYKYNVIACFVSIQASLWCRVSVQVYNVKEDYMQLGEVVLQLKEECANGFCPEVEKAAEPNRWSWCEDPH</sequence>
<evidence type="ECO:0000313" key="2">
    <source>
        <dbReference type="EMBL" id="PFX14099.1"/>
    </source>
</evidence>
<protein>
    <submittedName>
        <fullName evidence="2">Putative aminotransferase C660.12c</fullName>
    </submittedName>
</protein>
<dbReference type="STRING" id="50429.A0A2B4RBB2"/>
<dbReference type="GO" id="GO:0008483">
    <property type="term" value="F:transaminase activity"/>
    <property type="evidence" value="ECO:0007669"/>
    <property type="project" value="UniProtKB-KW"/>
</dbReference>
<comment type="caution">
    <text evidence="2">The sequence shown here is derived from an EMBL/GenBank/DDBJ whole genome shotgun (WGS) entry which is preliminary data.</text>
</comment>
<evidence type="ECO:0000313" key="3">
    <source>
        <dbReference type="Proteomes" id="UP000225706"/>
    </source>
</evidence>
<dbReference type="InterPro" id="IPR015422">
    <property type="entry name" value="PyrdxlP-dep_Trfase_small"/>
</dbReference>
<keyword evidence="2" id="KW-0808">Transferase</keyword>
<organism evidence="2 3">
    <name type="scientific">Stylophora pistillata</name>
    <name type="common">Smooth cauliflower coral</name>
    <dbReference type="NCBI Taxonomy" id="50429"/>
    <lineage>
        <taxon>Eukaryota</taxon>
        <taxon>Metazoa</taxon>
        <taxon>Cnidaria</taxon>
        <taxon>Anthozoa</taxon>
        <taxon>Hexacorallia</taxon>
        <taxon>Scleractinia</taxon>
        <taxon>Astrocoeniina</taxon>
        <taxon>Pocilloporidae</taxon>
        <taxon>Stylophora</taxon>
    </lineage>
</organism>
<dbReference type="Gene3D" id="3.40.640.10">
    <property type="entry name" value="Type I PLP-dependent aspartate aminotransferase-like (Major domain)"/>
    <property type="match status" value="1"/>
</dbReference>
<dbReference type="Gene3D" id="3.90.1150.10">
    <property type="entry name" value="Aspartate Aminotransferase, domain 1"/>
    <property type="match status" value="1"/>
</dbReference>
<dbReference type="InterPro" id="IPR015424">
    <property type="entry name" value="PyrdxlP-dep_Trfase"/>
</dbReference>
<name>A0A2B4RBB2_STYPI</name>
<gene>
    <name evidence="2" type="ORF">AWC38_SpisGene21772</name>
</gene>
<dbReference type="PANTHER" id="PTHR43092">
    <property type="entry name" value="L-CYSTEINE DESULFHYDRASE"/>
    <property type="match status" value="1"/>
</dbReference>
<dbReference type="InterPro" id="IPR015421">
    <property type="entry name" value="PyrdxlP-dep_Trfase_major"/>
</dbReference>
<dbReference type="SUPFAM" id="SSF53383">
    <property type="entry name" value="PLP-dependent transferases"/>
    <property type="match status" value="1"/>
</dbReference>
<reference evidence="3" key="1">
    <citation type="journal article" date="2017" name="bioRxiv">
        <title>Comparative analysis of the genomes of Stylophora pistillata and Acropora digitifera provides evidence for extensive differences between species of corals.</title>
        <authorList>
            <person name="Voolstra C.R."/>
            <person name="Li Y."/>
            <person name="Liew Y.J."/>
            <person name="Baumgarten S."/>
            <person name="Zoccola D."/>
            <person name="Flot J.-F."/>
            <person name="Tambutte S."/>
            <person name="Allemand D."/>
            <person name="Aranda M."/>
        </authorList>
    </citation>
    <scope>NUCLEOTIDE SEQUENCE [LARGE SCALE GENOMIC DNA]</scope>
</reference>
<keyword evidence="2" id="KW-0032">Aminotransferase</keyword>
<keyword evidence="1" id="KW-0663">Pyridoxal phosphate</keyword>
<accession>A0A2B4RBB2</accession>
<dbReference type="OrthoDB" id="5978656at2759"/>
<dbReference type="PANTHER" id="PTHR43092:SF4">
    <property type="entry name" value="AMINOTRANSFERASE CLASS V DOMAIN-CONTAINING PROTEIN"/>
    <property type="match status" value="1"/>
</dbReference>
<evidence type="ECO:0000256" key="1">
    <source>
        <dbReference type="ARBA" id="ARBA00022898"/>
    </source>
</evidence>
<proteinExistence type="predicted"/>